<comment type="caution">
    <text evidence="1">The sequence shown here is derived from an EMBL/GenBank/DDBJ whole genome shotgun (WGS) entry which is preliminary data.</text>
</comment>
<name>A0ABN2MWS5_9PSEU</name>
<dbReference type="PANTHER" id="PTHR36837:SF2">
    <property type="entry name" value="POLY(3-HYDROXYALKANOATE) POLYMERASE SUBUNIT PHAC"/>
    <property type="match status" value="1"/>
</dbReference>
<organism evidence="1 2">
    <name type="scientific">Pseudonocardia ailaonensis</name>
    <dbReference type="NCBI Taxonomy" id="367279"/>
    <lineage>
        <taxon>Bacteria</taxon>
        <taxon>Bacillati</taxon>
        <taxon>Actinomycetota</taxon>
        <taxon>Actinomycetes</taxon>
        <taxon>Pseudonocardiales</taxon>
        <taxon>Pseudonocardiaceae</taxon>
        <taxon>Pseudonocardia</taxon>
    </lineage>
</organism>
<proteinExistence type="predicted"/>
<reference evidence="1 2" key="1">
    <citation type="journal article" date="2019" name="Int. J. Syst. Evol. Microbiol.">
        <title>The Global Catalogue of Microorganisms (GCM) 10K type strain sequencing project: providing services to taxonomists for standard genome sequencing and annotation.</title>
        <authorList>
            <consortium name="The Broad Institute Genomics Platform"/>
            <consortium name="The Broad Institute Genome Sequencing Center for Infectious Disease"/>
            <person name="Wu L."/>
            <person name="Ma J."/>
        </authorList>
    </citation>
    <scope>NUCLEOTIDE SEQUENCE [LARGE SCALE GENOMIC DNA]</scope>
    <source>
        <strain evidence="1 2">JCM 16009</strain>
    </source>
</reference>
<dbReference type="RefSeq" id="WP_344414100.1">
    <property type="nucleotide sequence ID" value="NZ_BAAAQK010000004.1"/>
</dbReference>
<dbReference type="EMBL" id="BAAAQK010000004">
    <property type="protein sequence ID" value="GAA1838212.1"/>
    <property type="molecule type" value="Genomic_DNA"/>
</dbReference>
<gene>
    <name evidence="1" type="ORF">GCM10009836_16390</name>
</gene>
<dbReference type="Proteomes" id="UP001500449">
    <property type="component" value="Unassembled WGS sequence"/>
</dbReference>
<keyword evidence="1" id="KW-0378">Hydrolase</keyword>
<evidence type="ECO:0000313" key="2">
    <source>
        <dbReference type="Proteomes" id="UP001500449"/>
    </source>
</evidence>
<sequence length="385" mass="40719">MGALGNLWDKVVAGGVADLRRMPRTEIARDPGGVLYRYDDPETKLAESTIGTQTELAESTIGTQTELAESTIGTQTGLAESAIGTATGPAVLLVPPLGAPDFAYDLRRGGSLVEHLLAAGRTVYLVDYGPMAFGQRKLGVEHWVDRVVPRVTRMVAEREGPVHLVGWSLGGLFALLATAAAAQAGDRLPVRTVTAIASPVDISAVPLVAPLRPLAEVAGGRAVSAVYRAAGSFPAPVVSWAFHLTTVDRLVTKPLVVASRLGDRDTLAQIEAVDHFMRHMHGYPGRAFGQLFHLLLRSNDLASGELALGGRQISLAAVDVPALVVAGEDDVIAPMASVRHTVELLAGSPEARFESAPGGHLGVLTGRRARTTTWPALDRFLDDHR</sequence>
<dbReference type="Gene3D" id="3.40.50.1820">
    <property type="entry name" value="alpha/beta hydrolase"/>
    <property type="match status" value="1"/>
</dbReference>
<accession>A0ABN2MWS5</accession>
<dbReference type="GO" id="GO:0016787">
    <property type="term" value="F:hydrolase activity"/>
    <property type="evidence" value="ECO:0007669"/>
    <property type="project" value="UniProtKB-KW"/>
</dbReference>
<dbReference type="SUPFAM" id="SSF53474">
    <property type="entry name" value="alpha/beta-Hydrolases"/>
    <property type="match status" value="1"/>
</dbReference>
<dbReference type="InterPro" id="IPR051321">
    <property type="entry name" value="PHA/PHB_synthase"/>
</dbReference>
<keyword evidence="2" id="KW-1185">Reference proteome</keyword>
<dbReference type="InterPro" id="IPR029058">
    <property type="entry name" value="AB_hydrolase_fold"/>
</dbReference>
<protein>
    <submittedName>
        <fullName evidence="1">Alpha/beta hydrolase</fullName>
    </submittedName>
</protein>
<evidence type="ECO:0000313" key="1">
    <source>
        <dbReference type="EMBL" id="GAA1838212.1"/>
    </source>
</evidence>
<dbReference type="PANTHER" id="PTHR36837">
    <property type="entry name" value="POLY(3-HYDROXYALKANOATE) POLYMERASE SUBUNIT PHAC"/>
    <property type="match status" value="1"/>
</dbReference>